<feature type="compositionally biased region" description="Polar residues" evidence="1">
    <location>
        <begin position="230"/>
        <end position="243"/>
    </location>
</feature>
<feature type="region of interest" description="Disordered" evidence="1">
    <location>
        <begin position="172"/>
        <end position="214"/>
    </location>
</feature>
<feature type="region of interest" description="Disordered" evidence="1">
    <location>
        <begin position="230"/>
        <end position="293"/>
    </location>
</feature>
<sequence length="318" mass="34115">MSTEVENINVEANREETLVLGSTLLGEGNSSSNAFYAFQLGNTEDTDIDFSRGGQLEIEDDELRADLYSRSNDEPITFTGSKLSNDNGSSNSTKKCLLIYDEQTQVSDRDQEKDVLLDRLIGYCNNDNTWTLELVDTLFDLTNVNNDLNTSITSTPLSTTAASTPNRELINTINTSSSTPKGSITSNLVLPSKPTPNSQKSKKTKTHVVPQIESSDSIQNELLLDQENPLPTVNSLSLNNTSEGENKSRQSGTESSVAGSSSGSLSSDSGSDEEEGSPSSESGDDEIVSRSKVNTLRVNVTTVKNVDGPISLGKLLGG</sequence>
<dbReference type="Proteomes" id="UP000789508">
    <property type="component" value="Unassembled WGS sequence"/>
</dbReference>
<name>A0A9N8ZI91_9GLOM</name>
<reference evidence="2" key="1">
    <citation type="submission" date="2021-06" db="EMBL/GenBank/DDBJ databases">
        <authorList>
            <person name="Kallberg Y."/>
            <person name="Tangrot J."/>
            <person name="Rosling A."/>
        </authorList>
    </citation>
    <scope>NUCLEOTIDE SEQUENCE</scope>
    <source>
        <strain evidence="2">FL130A</strain>
    </source>
</reference>
<feature type="compositionally biased region" description="Acidic residues" evidence="1">
    <location>
        <begin position="270"/>
        <end position="286"/>
    </location>
</feature>
<organism evidence="2 3">
    <name type="scientific">Ambispora leptoticha</name>
    <dbReference type="NCBI Taxonomy" id="144679"/>
    <lineage>
        <taxon>Eukaryota</taxon>
        <taxon>Fungi</taxon>
        <taxon>Fungi incertae sedis</taxon>
        <taxon>Mucoromycota</taxon>
        <taxon>Glomeromycotina</taxon>
        <taxon>Glomeromycetes</taxon>
        <taxon>Archaeosporales</taxon>
        <taxon>Ambisporaceae</taxon>
        <taxon>Ambispora</taxon>
    </lineage>
</organism>
<dbReference type="OrthoDB" id="10432186at2759"/>
<evidence type="ECO:0000313" key="2">
    <source>
        <dbReference type="EMBL" id="CAG8496776.1"/>
    </source>
</evidence>
<evidence type="ECO:0000313" key="3">
    <source>
        <dbReference type="Proteomes" id="UP000789508"/>
    </source>
</evidence>
<accession>A0A9N8ZI91</accession>
<protein>
    <submittedName>
        <fullName evidence="2">5009_t:CDS:1</fullName>
    </submittedName>
</protein>
<proteinExistence type="predicted"/>
<keyword evidence="3" id="KW-1185">Reference proteome</keyword>
<feature type="compositionally biased region" description="Low complexity" evidence="1">
    <location>
        <begin position="251"/>
        <end position="269"/>
    </location>
</feature>
<evidence type="ECO:0000256" key="1">
    <source>
        <dbReference type="SAM" id="MobiDB-lite"/>
    </source>
</evidence>
<comment type="caution">
    <text evidence="2">The sequence shown here is derived from an EMBL/GenBank/DDBJ whole genome shotgun (WGS) entry which is preliminary data.</text>
</comment>
<feature type="compositionally biased region" description="Polar residues" evidence="1">
    <location>
        <begin position="172"/>
        <end position="199"/>
    </location>
</feature>
<dbReference type="AlphaFoldDB" id="A0A9N8ZI91"/>
<dbReference type="EMBL" id="CAJVPS010000591">
    <property type="protein sequence ID" value="CAG8496776.1"/>
    <property type="molecule type" value="Genomic_DNA"/>
</dbReference>
<gene>
    <name evidence="2" type="ORF">ALEPTO_LOCUS3272</name>
</gene>